<feature type="transmembrane region" description="Helical" evidence="1">
    <location>
        <begin position="166"/>
        <end position="185"/>
    </location>
</feature>
<feature type="transmembrane region" description="Helical" evidence="1">
    <location>
        <begin position="401"/>
        <end position="419"/>
    </location>
</feature>
<feature type="transmembrane region" description="Helical" evidence="1">
    <location>
        <begin position="375"/>
        <end position="394"/>
    </location>
</feature>
<feature type="transmembrane region" description="Helical" evidence="1">
    <location>
        <begin position="315"/>
        <end position="334"/>
    </location>
</feature>
<keyword evidence="1" id="KW-0472">Membrane</keyword>
<evidence type="ECO:0000313" key="4">
    <source>
        <dbReference type="Proteomes" id="UP000319383"/>
    </source>
</evidence>
<feature type="transmembrane region" description="Helical" evidence="1">
    <location>
        <begin position="425"/>
        <end position="446"/>
    </location>
</feature>
<sequence length="616" mass="67063">MSVEFKKIDDDQLQRMAAEPIRPLFAVLDHARAMVPWVVLLACLPALIAVMHRPLTDTNAAWGLKALKLSSAPTVSAFVAPGSNDDSIPYRWQPPLISWLAAWATNLFGPWTPSALILAPFVANACFLGAVYALAFRIGDAKLGLLTVGLAAFHVNILTNTQTVSPIPVGLFFAVLTIWAFVGHLHKSKTTLSANLLIGGIALGFCLLSGGILAIVVVITLALHAILLKRPLRRAADLPPVPRSQTVNRAPTLRSLSVMSLTAFAVGGWWELMMGYSQGQPFWRAWITGDAGYTTALKSVAKNSAFILPRDASELMLVLAGPILYGLWMAVREIQIGEKPKRCRDLQLLIVWTIVAGVCWQLARTNQFTAASGEMMWQGFLLVPLLTLGAGGILRILDGRASTWSVALVGLITAANLVWHAPAHLAKTGLITMFIMIVLIGVLALIASFRTEIRSASPYERRESRLLISAFVVMLVIGHCLSGFTAVPRAGAADDELRRLSHALSKLEQPVTQFTIVSADPSDAAPIQLEYLARATWPTAQGNVFTNWNDVPNWTDVGVAKKDIPITKQTPAHVYFLWQTPLIPFAAAGAHSDIMRFQEYYQQRQISVLVRPATGN</sequence>
<dbReference type="KEGG" id="sdyn:Mal52_52370"/>
<feature type="domain" description="Glycosyltransferase RgtA/B/C/D-like" evidence="2">
    <location>
        <begin position="93"/>
        <end position="228"/>
    </location>
</feature>
<dbReference type="Pfam" id="PF13231">
    <property type="entry name" value="PMT_2"/>
    <property type="match status" value="1"/>
</dbReference>
<feature type="transmembrane region" description="Helical" evidence="1">
    <location>
        <begin position="34"/>
        <end position="51"/>
    </location>
</feature>
<accession>A0A517ZWB4</accession>
<dbReference type="Proteomes" id="UP000319383">
    <property type="component" value="Chromosome"/>
</dbReference>
<proteinExistence type="predicted"/>
<keyword evidence="1" id="KW-1133">Transmembrane helix</keyword>
<feature type="transmembrane region" description="Helical" evidence="1">
    <location>
        <begin position="253"/>
        <end position="270"/>
    </location>
</feature>
<gene>
    <name evidence="3" type="ORF">Mal52_52370</name>
</gene>
<organism evidence="3 4">
    <name type="scientific">Symmachiella dynata</name>
    <dbReference type="NCBI Taxonomy" id="2527995"/>
    <lineage>
        <taxon>Bacteria</taxon>
        <taxon>Pseudomonadati</taxon>
        <taxon>Planctomycetota</taxon>
        <taxon>Planctomycetia</taxon>
        <taxon>Planctomycetales</taxon>
        <taxon>Planctomycetaceae</taxon>
        <taxon>Symmachiella</taxon>
    </lineage>
</organism>
<feature type="transmembrane region" description="Helical" evidence="1">
    <location>
        <begin position="466"/>
        <end position="487"/>
    </location>
</feature>
<feature type="transmembrane region" description="Helical" evidence="1">
    <location>
        <begin position="197"/>
        <end position="228"/>
    </location>
</feature>
<feature type="transmembrane region" description="Helical" evidence="1">
    <location>
        <begin position="346"/>
        <end position="363"/>
    </location>
</feature>
<name>A0A517ZWB4_9PLAN</name>
<keyword evidence="1" id="KW-0812">Transmembrane</keyword>
<keyword evidence="4" id="KW-1185">Reference proteome</keyword>
<dbReference type="InterPro" id="IPR038731">
    <property type="entry name" value="RgtA/B/C-like"/>
</dbReference>
<evidence type="ECO:0000256" key="1">
    <source>
        <dbReference type="SAM" id="Phobius"/>
    </source>
</evidence>
<evidence type="ECO:0000313" key="3">
    <source>
        <dbReference type="EMBL" id="QDU46715.1"/>
    </source>
</evidence>
<dbReference type="AlphaFoldDB" id="A0A517ZWB4"/>
<dbReference type="RefSeq" id="WP_145379203.1">
    <property type="nucleotide sequence ID" value="NZ_CP036276.1"/>
</dbReference>
<protein>
    <recommendedName>
        <fullName evidence="2">Glycosyltransferase RgtA/B/C/D-like domain-containing protein</fullName>
    </recommendedName>
</protein>
<dbReference type="EMBL" id="CP036276">
    <property type="protein sequence ID" value="QDU46715.1"/>
    <property type="molecule type" value="Genomic_DNA"/>
</dbReference>
<evidence type="ECO:0000259" key="2">
    <source>
        <dbReference type="Pfam" id="PF13231"/>
    </source>
</evidence>
<reference evidence="3 4" key="1">
    <citation type="submission" date="2019-02" db="EMBL/GenBank/DDBJ databases">
        <title>Deep-cultivation of Planctomycetes and their phenomic and genomic characterization uncovers novel biology.</title>
        <authorList>
            <person name="Wiegand S."/>
            <person name="Jogler M."/>
            <person name="Boedeker C."/>
            <person name="Pinto D."/>
            <person name="Vollmers J."/>
            <person name="Rivas-Marin E."/>
            <person name="Kohn T."/>
            <person name="Peeters S.H."/>
            <person name="Heuer A."/>
            <person name="Rast P."/>
            <person name="Oberbeckmann S."/>
            <person name="Bunk B."/>
            <person name="Jeske O."/>
            <person name="Meyerdierks A."/>
            <person name="Storesund J.E."/>
            <person name="Kallscheuer N."/>
            <person name="Luecker S."/>
            <person name="Lage O.M."/>
            <person name="Pohl T."/>
            <person name="Merkel B.J."/>
            <person name="Hornburger P."/>
            <person name="Mueller R.-W."/>
            <person name="Bruemmer F."/>
            <person name="Labrenz M."/>
            <person name="Spormann A.M."/>
            <person name="Op den Camp H."/>
            <person name="Overmann J."/>
            <person name="Amann R."/>
            <person name="Jetten M.S.M."/>
            <person name="Mascher T."/>
            <person name="Medema M.H."/>
            <person name="Devos D.P."/>
            <person name="Kaster A.-K."/>
            <person name="Ovreas L."/>
            <person name="Rohde M."/>
            <person name="Galperin M.Y."/>
            <person name="Jogler C."/>
        </authorList>
    </citation>
    <scope>NUCLEOTIDE SEQUENCE [LARGE SCALE GENOMIC DNA]</scope>
    <source>
        <strain evidence="3 4">Mal52</strain>
    </source>
</reference>
<feature type="transmembrane region" description="Helical" evidence="1">
    <location>
        <begin position="115"/>
        <end position="135"/>
    </location>
</feature>